<dbReference type="Proteomes" id="UP000534294">
    <property type="component" value="Unassembled WGS sequence"/>
</dbReference>
<sequence>MKESLHFRCVIQENARRINQMRERIHETFARRSEGREAWEAWSRACAEFRQEYEALAFPGGFESGLRRLEAGEERAIEEALAFVEVRPYFFRSQYMHQKLVPRLKRAILSSRQAERFHAVMERLRRQGWG</sequence>
<dbReference type="EMBL" id="JACHIF010000002">
    <property type="protein sequence ID" value="MBB5037352.1"/>
    <property type="molecule type" value="Genomic_DNA"/>
</dbReference>
<proteinExistence type="predicted"/>
<name>A0A7W8DPI3_9BACT</name>
<dbReference type="RefSeq" id="WP_184207157.1">
    <property type="nucleotide sequence ID" value="NZ_JACHIF010000002.1"/>
</dbReference>
<protein>
    <submittedName>
        <fullName evidence="1">Uncharacterized protein</fullName>
    </submittedName>
</protein>
<organism evidence="1 2">
    <name type="scientific">Prosthecobacter dejongeii</name>
    <dbReference type="NCBI Taxonomy" id="48465"/>
    <lineage>
        <taxon>Bacteria</taxon>
        <taxon>Pseudomonadati</taxon>
        <taxon>Verrucomicrobiota</taxon>
        <taxon>Verrucomicrobiia</taxon>
        <taxon>Verrucomicrobiales</taxon>
        <taxon>Verrucomicrobiaceae</taxon>
        <taxon>Prosthecobacter</taxon>
    </lineage>
</organism>
<evidence type="ECO:0000313" key="2">
    <source>
        <dbReference type="Proteomes" id="UP000534294"/>
    </source>
</evidence>
<comment type="caution">
    <text evidence="1">The sequence shown here is derived from an EMBL/GenBank/DDBJ whole genome shotgun (WGS) entry which is preliminary data.</text>
</comment>
<evidence type="ECO:0000313" key="1">
    <source>
        <dbReference type="EMBL" id="MBB5037352.1"/>
    </source>
</evidence>
<reference evidence="1 2" key="1">
    <citation type="submission" date="2020-08" db="EMBL/GenBank/DDBJ databases">
        <title>Genomic Encyclopedia of Type Strains, Phase IV (KMG-IV): sequencing the most valuable type-strain genomes for metagenomic binning, comparative biology and taxonomic classification.</title>
        <authorList>
            <person name="Goeker M."/>
        </authorList>
    </citation>
    <scope>NUCLEOTIDE SEQUENCE [LARGE SCALE GENOMIC DNA]</scope>
    <source>
        <strain evidence="1 2">DSM 12251</strain>
    </source>
</reference>
<gene>
    <name evidence="1" type="ORF">HNQ64_001594</name>
</gene>
<accession>A0A7W8DPI3</accession>
<dbReference type="AlphaFoldDB" id="A0A7W8DPI3"/>
<keyword evidence="2" id="KW-1185">Reference proteome</keyword>